<name>A0A1V6SHE4_9EURO</name>
<gene>
    <name evidence="2" type="ORF">PENFLA_c057G10760</name>
</gene>
<feature type="region of interest" description="Disordered" evidence="1">
    <location>
        <begin position="286"/>
        <end position="306"/>
    </location>
</feature>
<evidence type="ECO:0000313" key="2">
    <source>
        <dbReference type="EMBL" id="OQE13013.1"/>
    </source>
</evidence>
<feature type="compositionally biased region" description="Basic and acidic residues" evidence="1">
    <location>
        <begin position="151"/>
        <end position="162"/>
    </location>
</feature>
<dbReference type="Proteomes" id="UP000191342">
    <property type="component" value="Unassembled WGS sequence"/>
</dbReference>
<dbReference type="EMBL" id="MLQL01000057">
    <property type="protein sequence ID" value="OQE13013.1"/>
    <property type="molecule type" value="Genomic_DNA"/>
</dbReference>
<proteinExistence type="predicted"/>
<keyword evidence="3" id="KW-1185">Reference proteome</keyword>
<dbReference type="OrthoDB" id="4352890at2759"/>
<feature type="compositionally biased region" description="Low complexity" evidence="1">
    <location>
        <begin position="129"/>
        <end position="150"/>
    </location>
</feature>
<feature type="region of interest" description="Disordered" evidence="1">
    <location>
        <begin position="370"/>
        <end position="412"/>
    </location>
</feature>
<evidence type="ECO:0000313" key="3">
    <source>
        <dbReference type="Proteomes" id="UP000191342"/>
    </source>
</evidence>
<protein>
    <submittedName>
        <fullName evidence="2">Uncharacterized protein</fullName>
    </submittedName>
</protein>
<organism evidence="2 3">
    <name type="scientific">Penicillium flavigenum</name>
    <dbReference type="NCBI Taxonomy" id="254877"/>
    <lineage>
        <taxon>Eukaryota</taxon>
        <taxon>Fungi</taxon>
        <taxon>Dikarya</taxon>
        <taxon>Ascomycota</taxon>
        <taxon>Pezizomycotina</taxon>
        <taxon>Eurotiomycetes</taxon>
        <taxon>Eurotiomycetidae</taxon>
        <taxon>Eurotiales</taxon>
        <taxon>Aspergillaceae</taxon>
        <taxon>Penicillium</taxon>
    </lineage>
</organism>
<feature type="region of interest" description="Disordered" evidence="1">
    <location>
        <begin position="118"/>
        <end position="162"/>
    </location>
</feature>
<evidence type="ECO:0000256" key="1">
    <source>
        <dbReference type="SAM" id="MobiDB-lite"/>
    </source>
</evidence>
<accession>A0A1V6SHE4</accession>
<dbReference type="STRING" id="254877.A0A1V6SHE4"/>
<dbReference type="AlphaFoldDB" id="A0A1V6SHE4"/>
<comment type="caution">
    <text evidence="2">The sequence shown here is derived from an EMBL/GenBank/DDBJ whole genome shotgun (WGS) entry which is preliminary data.</text>
</comment>
<reference evidence="3" key="1">
    <citation type="journal article" date="2017" name="Nat. Microbiol.">
        <title>Global analysis of biosynthetic gene clusters reveals vast potential of secondary metabolite production in Penicillium species.</title>
        <authorList>
            <person name="Nielsen J.C."/>
            <person name="Grijseels S."/>
            <person name="Prigent S."/>
            <person name="Ji B."/>
            <person name="Dainat J."/>
            <person name="Nielsen K.F."/>
            <person name="Frisvad J.C."/>
            <person name="Workman M."/>
            <person name="Nielsen J."/>
        </authorList>
    </citation>
    <scope>NUCLEOTIDE SEQUENCE [LARGE SCALE GENOMIC DNA]</scope>
    <source>
        <strain evidence="3">IBT 14082</strain>
    </source>
</reference>
<feature type="compositionally biased region" description="Polar residues" evidence="1">
    <location>
        <begin position="401"/>
        <end position="411"/>
    </location>
</feature>
<sequence length="471" mass="53424">MPTIQPKPLKSWPHNYDYRYCYDRLGISERPEDQQVILNLAQEVYDIVAAQAYSNGRALIHLFRSSYSRENWIELRKRIPMLPAIVRNHVTDTDLLAGSLYKYITCIQDDLQADFERRQNERPEEPTEGQETTQQPAQQPKQPAQRPAQRQSEKSALKRPEQQTKFDYSRPYIVPNGDIQIIRADHPDMPIAIRVSDFLTDRENPQDICHDGDWVNIANIKFERFKENLIQEAYLADGETIWLDHYSLNQIDHRYIADPQAGEVRLTSLNFASTILRSIREHWPKFRNPSPDPFQGQGNRRSPLPRPNMTIIIRDGNAKGGALAGEQPAVNRPSVAMVGRTLVYNRGGEQLTRYAVNRLANAKRKKAEARAEATAEAEAETEGQTDAPPAQRRRLQVPHGTDTTPSASPISDPTLALARQEPQEGDDGDAALLGLLDPALFNEAGLVGDDSADLQEFFEQNEWATDPMQED</sequence>